<name>B5RTR9_DEBHA</name>
<organism evidence="1 2">
    <name type="scientific">Debaryomyces hansenii (strain ATCC 36239 / CBS 767 / BCRC 21394 / JCM 1990 / NBRC 0083 / IGC 2968)</name>
    <name type="common">Yeast</name>
    <name type="synonym">Torulaspora hansenii</name>
    <dbReference type="NCBI Taxonomy" id="284592"/>
    <lineage>
        <taxon>Eukaryota</taxon>
        <taxon>Fungi</taxon>
        <taxon>Dikarya</taxon>
        <taxon>Ascomycota</taxon>
        <taxon>Saccharomycotina</taxon>
        <taxon>Pichiomycetes</taxon>
        <taxon>Debaryomycetaceae</taxon>
        <taxon>Debaryomyces</taxon>
    </lineage>
</organism>
<dbReference type="EMBL" id="CR382137">
    <property type="protein sequence ID" value="CAR65731.1"/>
    <property type="molecule type" value="Genomic_DNA"/>
</dbReference>
<proteinExistence type="predicted"/>
<protein>
    <submittedName>
        <fullName evidence="1">DEHA2E00110p</fullName>
    </submittedName>
</protein>
<reference evidence="1 2" key="1">
    <citation type="journal article" date="2004" name="Nature">
        <title>Genome evolution in yeasts.</title>
        <authorList>
            <consortium name="Genolevures"/>
            <person name="Dujon B."/>
            <person name="Sherman D."/>
            <person name="Fischer G."/>
            <person name="Durrens P."/>
            <person name="Casaregola S."/>
            <person name="Lafontaine I."/>
            <person name="de Montigny J."/>
            <person name="Marck C."/>
            <person name="Neuveglise C."/>
            <person name="Talla E."/>
            <person name="Goffard N."/>
            <person name="Frangeul L."/>
            <person name="Aigle M."/>
            <person name="Anthouard V."/>
            <person name="Babour A."/>
            <person name="Barbe V."/>
            <person name="Barnay S."/>
            <person name="Blanchin S."/>
            <person name="Beckerich J.M."/>
            <person name="Beyne E."/>
            <person name="Bleykasten C."/>
            <person name="Boisrame A."/>
            <person name="Boyer J."/>
            <person name="Cattolico L."/>
            <person name="Confanioleri F."/>
            <person name="de Daruvar A."/>
            <person name="Despons L."/>
            <person name="Fabre E."/>
            <person name="Fairhead C."/>
            <person name="Ferry-Dumazet H."/>
            <person name="Groppi A."/>
            <person name="Hantraye F."/>
            <person name="Hennequin C."/>
            <person name="Jauniaux N."/>
            <person name="Joyet P."/>
            <person name="Kachouri R."/>
            <person name="Kerrest A."/>
            <person name="Koszul R."/>
            <person name="Lemaire M."/>
            <person name="Lesur I."/>
            <person name="Ma L."/>
            <person name="Muller H."/>
            <person name="Nicaud J.M."/>
            <person name="Nikolski M."/>
            <person name="Oztas S."/>
            <person name="Ozier-Kalogeropoulos O."/>
            <person name="Pellenz S."/>
            <person name="Potier S."/>
            <person name="Richard G.F."/>
            <person name="Straub M.L."/>
            <person name="Suleau A."/>
            <person name="Swennene D."/>
            <person name="Tekaia F."/>
            <person name="Wesolowski-Louvel M."/>
            <person name="Westhof E."/>
            <person name="Wirth B."/>
            <person name="Zeniou-Meyer M."/>
            <person name="Zivanovic I."/>
            <person name="Bolotin-Fukuhara M."/>
            <person name="Thierry A."/>
            <person name="Bouchier C."/>
            <person name="Caudron B."/>
            <person name="Scarpelli C."/>
            <person name="Gaillardin C."/>
            <person name="Weissenbach J."/>
            <person name="Wincker P."/>
            <person name="Souciet J.L."/>
        </authorList>
    </citation>
    <scope>NUCLEOTIDE SEQUENCE [LARGE SCALE GENOMIC DNA]</scope>
    <source>
        <strain evidence="2">ATCC 36239 / CBS 767 / BCRC 21394 / JCM 1990 / NBRC 0083 / IGC 2968</strain>
    </source>
</reference>
<accession>B5RTR9</accession>
<dbReference type="HOGENOM" id="CLU_045155_1_0_1"/>
<dbReference type="eggNOG" id="ENOG502QSJX">
    <property type="taxonomic scope" value="Eukaryota"/>
</dbReference>
<dbReference type="InParanoid" id="B5RTR9"/>
<evidence type="ECO:0000313" key="1">
    <source>
        <dbReference type="EMBL" id="CAR65731.1"/>
    </source>
</evidence>
<dbReference type="STRING" id="284592.B5RTR9"/>
<dbReference type="VEuPathDB" id="FungiDB:DEHA2E00110g"/>
<sequence length="380" mass="43552">MLTEEVINGSKAHDLPKEIVENEIATLLKGIEIKEEFNPHQPFDPEKHILYKENDFEKVRIHKLKELGIDKTHVPSISDVAVTDPFPLFTEDACNIMKWEAFQTKNVEKYGKIPIMSKGTTSTDFQVCGYTKNSPFTVAAWKHPKTQEIVNKFAGVRLKIMFDYEIAHINASLISSKYGSGHRETNENGANPEEDSKAVFDWHYDSNSFSAVLMLSTNDKMEGGKTGLKTGSEDVVYVDGPRIGYVTIIQGRVVKHIATKPKTNDERISSIVGYVPESLDVPDTTVLTTFRPSVSPRSLHNEYYPQWMEYRFKRIEDRLARKRKELIRNSEHGKIFEQLEVVEFCEDISNYLSKSWNEFESVVDNEIFPPKIFSTPYNEL</sequence>
<evidence type="ECO:0000313" key="2">
    <source>
        <dbReference type="Proteomes" id="UP000000599"/>
    </source>
</evidence>
<dbReference type="PANTHER" id="PTHR41677:SF1">
    <property type="entry name" value="FE2OG DIOXYGENASE DOMAIN-CONTAINING PROTEIN"/>
    <property type="match status" value="1"/>
</dbReference>
<dbReference type="PANTHER" id="PTHR41677">
    <property type="entry name" value="YALI0B19030P"/>
    <property type="match status" value="1"/>
</dbReference>
<dbReference type="AlphaFoldDB" id="B5RTR9"/>
<dbReference type="OMA" id="HAFEYEI"/>
<dbReference type="Proteomes" id="UP000000599">
    <property type="component" value="Chromosome E"/>
</dbReference>
<dbReference type="GeneID" id="8998847"/>
<gene>
    <name evidence="1" type="ordered locus">DEHA2E00110g</name>
</gene>
<keyword evidence="2" id="KW-1185">Reference proteome</keyword>
<dbReference type="OrthoDB" id="10256055at2759"/>
<dbReference type="KEGG" id="dha:DEHA2E00110g"/>
<dbReference type="RefSeq" id="XP_002770379.1">
    <property type="nucleotide sequence ID" value="XM_002770333.1"/>
</dbReference>